<accession>A9U1A3</accession>
<organism>
    <name type="scientific">Physcomitrium patens</name>
    <name type="common">Spreading-leaved earth moss</name>
    <name type="synonym">Physcomitrella patens</name>
    <dbReference type="NCBI Taxonomy" id="3218"/>
    <lineage>
        <taxon>Eukaryota</taxon>
        <taxon>Viridiplantae</taxon>
        <taxon>Streptophyta</taxon>
        <taxon>Embryophyta</taxon>
        <taxon>Bryophyta</taxon>
        <taxon>Bryophytina</taxon>
        <taxon>Bryopsida</taxon>
        <taxon>Funariidae</taxon>
        <taxon>Funariales</taxon>
        <taxon>Funariaceae</taxon>
        <taxon>Physcomitrium</taxon>
    </lineage>
</organism>
<proteinExistence type="predicted"/>
<gene>
    <name evidence="1" type="ORF">PHYPADRAFT_100275</name>
</gene>
<sequence length="445" mass="48979">MGENSRDESIKQGGLAMITTGTADWSISRASFRVLVVRRSDVDDALREAASRLWGAALLSSGIAGSLCRKSFTFLTAQNKNERLAQVVLFEIGSNISGGGYYRRKGTTQGEEFWHRSHSGLRRPGRGEEGAKCGPSIGLACWGLRVRWFCFSCAVPTSTTTGYVPSLSTCLPRRLLALRRHELAPPHDFNFPVFWGSYNFTSPIKGPWAVCFTTHQRVQVHKGGLACPVIRNVCVCFGQSSGIGTEKGVDRPRRLEAQNVGRGARVRVASKSAVHALLDTFIAVVTVAGRYRWTGQKYIGCAPSSGSQLCTYVLLKVVRIAAQQKTCAVRGRQHWSKSDLQYFEHLDGRSNCNYILREGQRNISVFSSNDLVFPVSSVSEVRQKSVICCGLRTHGLAVGCVFKVLECGLVWVVLKDRGISPQSTSPTMSRIFGAQDDTFSLWKQL</sequence>
<evidence type="ECO:0000313" key="1">
    <source>
        <dbReference type="EMBL" id="EDQ50529.1"/>
    </source>
</evidence>
<protein>
    <submittedName>
        <fullName evidence="1">Predicted protein</fullName>
    </submittedName>
</protein>
<dbReference type="EMBL" id="DS545299">
    <property type="protein sequence ID" value="EDQ50529.1"/>
    <property type="molecule type" value="Genomic_DNA"/>
</dbReference>
<reference evidence="1" key="1">
    <citation type="journal article" date="2008" name="Science">
        <title>The Physcomitrella genome reveals evolutionary insights into the conquest of land by plants.</title>
        <authorList>
            <person name="Rensing S."/>
            <person name="Lang D."/>
            <person name="Zimmer A."/>
            <person name="Terry A."/>
            <person name="Salamov A."/>
            <person name="Shapiro H."/>
            <person name="Nishiyama T."/>
            <person name="Perroud P.-F."/>
            <person name="Lindquist E."/>
            <person name="Kamisugi Y."/>
            <person name="Tanahashi T."/>
            <person name="Sakakibara K."/>
            <person name="Fujita T."/>
            <person name="Oishi K."/>
            <person name="Shin-I T."/>
            <person name="Kuroki Y."/>
            <person name="Toyoda A."/>
            <person name="Suzuki Y."/>
            <person name="Hashimoto A."/>
            <person name="Yamaguchi K."/>
            <person name="Sugano A."/>
            <person name="Kohara Y."/>
            <person name="Fujiyama A."/>
            <person name="Anterola A."/>
            <person name="Aoki S."/>
            <person name="Ashton N."/>
            <person name="Barbazuk W.B."/>
            <person name="Barker E."/>
            <person name="Bennetzen J."/>
            <person name="Bezanilla M."/>
            <person name="Blankenship R."/>
            <person name="Cho S.H."/>
            <person name="Dutcher S."/>
            <person name="Estelle M."/>
            <person name="Fawcett J.A."/>
            <person name="Gundlach H."/>
            <person name="Hanada K."/>
            <person name="Heyl A."/>
            <person name="Hicks K.A."/>
            <person name="Hugh J."/>
            <person name="Lohr M."/>
            <person name="Mayer K."/>
            <person name="Melkozernov A."/>
            <person name="Murata T."/>
            <person name="Nelson D."/>
            <person name="Pils B."/>
            <person name="Prigge M."/>
            <person name="Reiss B."/>
            <person name="Renner T."/>
            <person name="Rombauts S."/>
            <person name="Rushton P."/>
            <person name="Sanderfoot A."/>
            <person name="Schween G."/>
            <person name="Shiu S.-H."/>
            <person name="Stueber K."/>
            <person name="Theodoulou F.L."/>
            <person name="Tu H."/>
            <person name="Van de Peer Y."/>
            <person name="Verrier P.J."/>
            <person name="Waters E."/>
            <person name="Wood A."/>
            <person name="Yang L."/>
            <person name="Cove D."/>
            <person name="Cuming A."/>
            <person name="Hasebe M."/>
            <person name="Lucas S."/>
            <person name="Mishler D.B."/>
            <person name="Reski R."/>
            <person name="Grigoriev I."/>
            <person name="Quatrano R.S."/>
            <person name="Boore J.L."/>
        </authorList>
    </citation>
    <scope>NUCLEOTIDE SEQUENCE [LARGE SCALE GENOMIC DNA]</scope>
</reference>
<name>A9U1A3_PHYPA</name>
<dbReference type="AlphaFoldDB" id="A9U1A3"/>